<dbReference type="PROSITE" id="PS50846">
    <property type="entry name" value="HMA_2"/>
    <property type="match status" value="1"/>
</dbReference>
<evidence type="ECO:0000256" key="3">
    <source>
        <dbReference type="ARBA" id="ARBA00023289"/>
    </source>
</evidence>
<evidence type="ECO:0000313" key="7">
    <source>
        <dbReference type="EnsemblPlants" id="AUR62000774-RA:cds"/>
    </source>
</evidence>
<dbReference type="PANTHER" id="PTHR45868:SF80">
    <property type="entry name" value="F15K9.8-RELATED"/>
    <property type="match status" value="1"/>
</dbReference>
<dbReference type="CDD" id="cd00371">
    <property type="entry name" value="HMA"/>
    <property type="match status" value="1"/>
</dbReference>
<keyword evidence="8" id="KW-1185">Reference proteome</keyword>
<dbReference type="FunFam" id="3.30.70.100:FF:000008">
    <property type="entry name" value="Copper transport protein ATOX1"/>
    <property type="match status" value="1"/>
</dbReference>
<reference evidence="7" key="1">
    <citation type="journal article" date="2017" name="Nature">
        <title>The genome of Chenopodium quinoa.</title>
        <authorList>
            <person name="Jarvis D.E."/>
            <person name="Ho Y.S."/>
            <person name="Lightfoot D.J."/>
            <person name="Schmoeckel S.M."/>
            <person name="Li B."/>
            <person name="Borm T.J.A."/>
            <person name="Ohyanagi H."/>
            <person name="Mineta K."/>
            <person name="Michell C.T."/>
            <person name="Saber N."/>
            <person name="Kharbatia N.M."/>
            <person name="Rupper R.R."/>
            <person name="Sharp A.R."/>
            <person name="Dally N."/>
            <person name="Boughton B.A."/>
            <person name="Woo Y.H."/>
            <person name="Gao G."/>
            <person name="Schijlen E.G.W.M."/>
            <person name="Guo X."/>
            <person name="Momin A.A."/>
            <person name="Negrao S."/>
            <person name="Al-Babili S."/>
            <person name="Gehring C."/>
            <person name="Roessner U."/>
            <person name="Jung C."/>
            <person name="Murphy K."/>
            <person name="Arold S.T."/>
            <person name="Gojobori T."/>
            <person name="van der Linden C.G."/>
            <person name="van Loo E.N."/>
            <person name="Jellen E.N."/>
            <person name="Maughan P.J."/>
            <person name="Tester M."/>
        </authorList>
    </citation>
    <scope>NUCLEOTIDE SEQUENCE [LARGE SCALE GENOMIC DNA]</scope>
    <source>
        <strain evidence="7">cv. PI 614886</strain>
    </source>
</reference>
<dbReference type="InterPro" id="IPR036163">
    <property type="entry name" value="HMA_dom_sf"/>
</dbReference>
<organism evidence="7 8">
    <name type="scientific">Chenopodium quinoa</name>
    <name type="common">Quinoa</name>
    <dbReference type="NCBI Taxonomy" id="63459"/>
    <lineage>
        <taxon>Eukaryota</taxon>
        <taxon>Viridiplantae</taxon>
        <taxon>Streptophyta</taxon>
        <taxon>Embryophyta</taxon>
        <taxon>Tracheophyta</taxon>
        <taxon>Spermatophyta</taxon>
        <taxon>Magnoliopsida</taxon>
        <taxon>eudicotyledons</taxon>
        <taxon>Gunneridae</taxon>
        <taxon>Pentapetalae</taxon>
        <taxon>Caryophyllales</taxon>
        <taxon>Chenopodiaceae</taxon>
        <taxon>Chenopodioideae</taxon>
        <taxon>Atripliceae</taxon>
        <taxon>Chenopodium</taxon>
    </lineage>
</organism>
<accession>A0A803KP18</accession>
<proteinExistence type="inferred from homology"/>
<protein>
    <recommendedName>
        <fullName evidence="6">HMA domain-containing protein</fullName>
    </recommendedName>
</protein>
<evidence type="ECO:0000313" key="8">
    <source>
        <dbReference type="Proteomes" id="UP000596660"/>
    </source>
</evidence>
<comment type="similarity">
    <text evidence="4">Belongs to the HIPP family.</text>
</comment>
<dbReference type="GO" id="GO:0046872">
    <property type="term" value="F:metal ion binding"/>
    <property type="evidence" value="ECO:0007669"/>
    <property type="project" value="UniProtKB-KW"/>
</dbReference>
<evidence type="ECO:0000256" key="1">
    <source>
        <dbReference type="ARBA" id="ARBA00022481"/>
    </source>
</evidence>
<dbReference type="AlphaFoldDB" id="A0A803KP18"/>
<dbReference type="OMA" id="NARVTME"/>
<evidence type="ECO:0000256" key="5">
    <source>
        <dbReference type="SAM" id="MobiDB-lite"/>
    </source>
</evidence>
<dbReference type="InterPro" id="IPR006121">
    <property type="entry name" value="HMA_dom"/>
</dbReference>
<keyword evidence="2" id="KW-0479">Metal-binding</keyword>
<evidence type="ECO:0000259" key="6">
    <source>
        <dbReference type="PROSITE" id="PS50846"/>
    </source>
</evidence>
<evidence type="ECO:0000256" key="4">
    <source>
        <dbReference type="ARBA" id="ARBA00024045"/>
    </source>
</evidence>
<evidence type="ECO:0000256" key="2">
    <source>
        <dbReference type="ARBA" id="ARBA00022723"/>
    </source>
</evidence>
<dbReference type="PANTHER" id="PTHR45868">
    <property type="entry name" value="HEAVY METAL-ASSOCIATED ISOPRENYLATED PLANT PROTEIN 33-RELATED"/>
    <property type="match status" value="1"/>
</dbReference>
<dbReference type="Gramene" id="AUR62000774-RA">
    <property type="protein sequence ID" value="AUR62000774-RA:cds"/>
    <property type="gene ID" value="AUR62000774"/>
</dbReference>
<dbReference type="EnsemblPlants" id="AUR62000774-RA">
    <property type="protein sequence ID" value="AUR62000774-RA:cds"/>
    <property type="gene ID" value="AUR62000774"/>
</dbReference>
<sequence length="228" mass="26031">MAAPPQCPDPDNSEPLKYKTWVLRVSIHCEGCKRKVKRILHSVEGVYTIDVDTRQHKVVVTGNVDANTLLRKLEKSGKHAELWPDFYKNEQQQQQQFQNQNQNPNVVEEQQQNNNTEPQKVPENNPPQQQQQQPQVKEHPPNTRVYEYPPTTYYAPPPVYAVSYNTAYPSSNYTASYYSAPPPYSYAYVHHGGDVEGFAPLDWNPHAAPPSDSFEIFSDENPNACSVM</sequence>
<feature type="compositionally biased region" description="Low complexity" evidence="5">
    <location>
        <begin position="90"/>
        <end position="135"/>
    </location>
</feature>
<dbReference type="Gene3D" id="3.30.70.100">
    <property type="match status" value="1"/>
</dbReference>
<dbReference type="Proteomes" id="UP000596660">
    <property type="component" value="Unplaced"/>
</dbReference>
<feature type="domain" description="HMA" evidence="6">
    <location>
        <begin position="18"/>
        <end position="81"/>
    </location>
</feature>
<dbReference type="SUPFAM" id="SSF55008">
    <property type="entry name" value="HMA, heavy metal-associated domain"/>
    <property type="match status" value="1"/>
</dbReference>
<feature type="region of interest" description="Disordered" evidence="5">
    <location>
        <begin position="90"/>
        <end position="150"/>
    </location>
</feature>
<keyword evidence="1" id="KW-0488">Methylation</keyword>
<keyword evidence="3" id="KW-0449">Lipoprotein</keyword>
<keyword evidence="3" id="KW-0636">Prenylation</keyword>
<reference evidence="7" key="2">
    <citation type="submission" date="2021-03" db="UniProtKB">
        <authorList>
            <consortium name="EnsemblPlants"/>
        </authorList>
    </citation>
    <scope>IDENTIFICATION</scope>
</reference>
<name>A0A803KP18_CHEQI</name>
<dbReference type="Pfam" id="PF00403">
    <property type="entry name" value="HMA"/>
    <property type="match status" value="1"/>
</dbReference>